<name>A0A2T0YDB3_9MICC</name>
<dbReference type="Proteomes" id="UP000238217">
    <property type="component" value="Unassembled WGS sequence"/>
</dbReference>
<feature type="compositionally biased region" description="Basic and acidic residues" evidence="1">
    <location>
        <begin position="19"/>
        <end position="31"/>
    </location>
</feature>
<evidence type="ECO:0000256" key="1">
    <source>
        <dbReference type="SAM" id="MobiDB-lite"/>
    </source>
</evidence>
<protein>
    <submittedName>
        <fullName evidence="2">Uncharacterized protein</fullName>
    </submittedName>
</protein>
<comment type="caution">
    <text evidence="2">The sequence shown here is derived from an EMBL/GenBank/DDBJ whole genome shotgun (WGS) entry which is preliminary data.</text>
</comment>
<evidence type="ECO:0000313" key="2">
    <source>
        <dbReference type="EMBL" id="PRZ12733.1"/>
    </source>
</evidence>
<proteinExistence type="predicted"/>
<dbReference type="RefSeq" id="WP_106123912.1">
    <property type="nucleotide sequence ID" value="NZ_PVTY01000019.1"/>
</dbReference>
<keyword evidence="3" id="KW-1185">Reference proteome</keyword>
<sequence length="89" mass="9666">MSEQHHHSAGLSNVQGHPDVQDHPDDQRDAHLASQPDLGHQSGAESEPQLAAEQASELSLEELESEIAEAEALVQDLNQRLRQTADGAR</sequence>
<reference evidence="2 3" key="1">
    <citation type="submission" date="2018-03" db="EMBL/GenBank/DDBJ databases">
        <title>Comparative analysis of microorganisms from saline springs in Andes Mountain Range, Colombia.</title>
        <authorList>
            <person name="Rubin E."/>
        </authorList>
    </citation>
    <scope>NUCLEOTIDE SEQUENCE [LARGE SCALE GENOMIC DNA]</scope>
    <source>
        <strain evidence="2 3">CG 35</strain>
    </source>
</reference>
<dbReference type="EMBL" id="PVTY01000019">
    <property type="protein sequence ID" value="PRZ12733.1"/>
    <property type="molecule type" value="Genomic_DNA"/>
</dbReference>
<evidence type="ECO:0000313" key="3">
    <source>
        <dbReference type="Proteomes" id="UP000238217"/>
    </source>
</evidence>
<dbReference type="AlphaFoldDB" id="A0A2T0YDB3"/>
<feature type="region of interest" description="Disordered" evidence="1">
    <location>
        <begin position="1"/>
        <end position="63"/>
    </location>
</feature>
<accession>A0A2T0YDB3</accession>
<organism evidence="2 3">
    <name type="scientific">Nesterenkonia sandarakina</name>
    <dbReference type="NCBI Taxonomy" id="272918"/>
    <lineage>
        <taxon>Bacteria</taxon>
        <taxon>Bacillati</taxon>
        <taxon>Actinomycetota</taxon>
        <taxon>Actinomycetes</taxon>
        <taxon>Micrococcales</taxon>
        <taxon>Micrococcaceae</taxon>
        <taxon>Nesterenkonia</taxon>
    </lineage>
</organism>
<gene>
    <name evidence="2" type="ORF">BCL67_11929</name>
</gene>